<sequence length="159" mass="17598">MKLKSVFMVFALAFIWLGPALAVAPDEVLNDPVLEERARALSANLRCMVCQNQSIDDSDAPLAKDLRVLVRERLVAGDSDAQVIDYLVSRYGEFVLLKPRFAWHNLVLWAAGPIALLTGLVGLFLAVRRRKSAVANTTPKPLSDEEQARLDSLLQEPKS</sequence>
<keyword evidence="5" id="KW-0201">Cytochrome c-type biogenesis</keyword>
<dbReference type="GO" id="GO:0046872">
    <property type="term" value="F:metal ion binding"/>
    <property type="evidence" value="ECO:0007669"/>
    <property type="project" value="UniProtKB-KW"/>
</dbReference>
<keyword evidence="9" id="KW-0812">Transmembrane</keyword>
<evidence type="ECO:0000313" key="13">
    <source>
        <dbReference type="Proteomes" id="UP000705379"/>
    </source>
</evidence>
<feature type="region of interest" description="Disordered" evidence="10">
    <location>
        <begin position="136"/>
        <end position="159"/>
    </location>
</feature>
<dbReference type="GO" id="GO:0005886">
    <property type="term" value="C:plasma membrane"/>
    <property type="evidence" value="ECO:0007669"/>
    <property type="project" value="TreeGrafter"/>
</dbReference>
<comment type="function">
    <text evidence="7">Required for the biogenesis of c-type cytochromes. Possible subunit of a heme lyase.</text>
</comment>
<dbReference type="PANTHER" id="PTHR47870:SF1">
    <property type="entry name" value="CYTOCHROME C-TYPE BIOGENESIS PROTEIN CCMH"/>
    <property type="match status" value="1"/>
</dbReference>
<evidence type="ECO:0000256" key="1">
    <source>
        <dbReference type="ARBA" id="ARBA00010342"/>
    </source>
</evidence>
<keyword evidence="9" id="KW-0472">Membrane</keyword>
<evidence type="ECO:0000256" key="8">
    <source>
        <dbReference type="ARBA" id="ARBA00060491"/>
    </source>
</evidence>
<dbReference type="InterPro" id="IPR005616">
    <property type="entry name" value="CcmH/CycL/Ccl2/NrfF_N"/>
</dbReference>
<gene>
    <name evidence="12" type="ORF">DYI23_00940</name>
</gene>
<dbReference type="FunFam" id="1.10.8.640:FF:000001">
    <property type="entry name" value="Cytochrome c-type biogenesis protein"/>
    <property type="match status" value="1"/>
</dbReference>
<reference evidence="12" key="2">
    <citation type="journal article" date="2021" name="Microorganisms">
        <title>Bacterial Dimethylsulfoniopropionate Biosynthesis in the East China Sea.</title>
        <authorList>
            <person name="Liu J."/>
            <person name="Zhang Y."/>
            <person name="Liu J."/>
            <person name="Zhong H."/>
            <person name="Williams B.T."/>
            <person name="Zheng Y."/>
            <person name="Curson A.R.J."/>
            <person name="Sun C."/>
            <person name="Sun H."/>
            <person name="Song D."/>
            <person name="Wagner Mackenzie B."/>
            <person name="Bermejo Martinez A."/>
            <person name="Todd J.D."/>
            <person name="Zhang X.H."/>
        </authorList>
    </citation>
    <scope>NUCLEOTIDE SEQUENCE</scope>
    <source>
        <strain evidence="12">AESS21</strain>
    </source>
</reference>
<evidence type="ECO:0000313" key="12">
    <source>
        <dbReference type="EMBL" id="MBS8258769.1"/>
    </source>
</evidence>
<dbReference type="RefSeq" id="WP_213214528.1">
    <property type="nucleotide sequence ID" value="NZ_QTKU01000001.1"/>
</dbReference>
<evidence type="ECO:0000256" key="5">
    <source>
        <dbReference type="ARBA" id="ARBA00022748"/>
    </source>
</evidence>
<evidence type="ECO:0000256" key="10">
    <source>
        <dbReference type="SAM" id="MobiDB-lite"/>
    </source>
</evidence>
<dbReference type="InterPro" id="IPR051263">
    <property type="entry name" value="C-type_cytochrome_biogenesis"/>
</dbReference>
<proteinExistence type="inferred from homology"/>
<dbReference type="InterPro" id="IPR038297">
    <property type="entry name" value="CcmH/CycL/NrfF/Ccl2_sf"/>
</dbReference>
<dbReference type="Proteomes" id="UP000705379">
    <property type="component" value="Unassembled WGS sequence"/>
</dbReference>
<keyword evidence="4 9" id="KW-0732">Signal</keyword>
<dbReference type="PANTHER" id="PTHR47870">
    <property type="entry name" value="CYTOCHROME C-TYPE BIOGENESIS PROTEIN CCMH"/>
    <property type="match status" value="1"/>
</dbReference>
<comment type="subcellular location">
    <subcellularLocation>
        <location evidence="8">Membrane</location>
        <topology evidence="8">Single-pass membrane protein</topology>
        <orientation evidence="8">Periplasmic side</orientation>
    </subcellularLocation>
</comment>
<dbReference type="EMBL" id="QTKU01000001">
    <property type="protein sequence ID" value="MBS8258769.1"/>
    <property type="molecule type" value="Genomic_DNA"/>
</dbReference>
<organism evidence="12 13">
    <name type="scientific">Roseibium polysiphoniae</name>
    <dbReference type="NCBI Taxonomy" id="2571221"/>
    <lineage>
        <taxon>Bacteria</taxon>
        <taxon>Pseudomonadati</taxon>
        <taxon>Pseudomonadota</taxon>
        <taxon>Alphaproteobacteria</taxon>
        <taxon>Hyphomicrobiales</taxon>
        <taxon>Stappiaceae</taxon>
        <taxon>Roseibium</taxon>
    </lineage>
</organism>
<evidence type="ECO:0000256" key="6">
    <source>
        <dbReference type="ARBA" id="ARBA00023004"/>
    </source>
</evidence>
<name>A0A944CAH5_9HYPH</name>
<reference evidence="12" key="1">
    <citation type="submission" date="2018-08" db="EMBL/GenBank/DDBJ databases">
        <authorList>
            <person name="Jin W."/>
            <person name="Wang H."/>
            <person name="Yang Y."/>
            <person name="Li M."/>
            <person name="Liu J."/>
        </authorList>
    </citation>
    <scope>NUCLEOTIDE SEQUENCE</scope>
    <source>
        <strain evidence="12">AESS21</strain>
    </source>
</reference>
<comment type="similarity">
    <text evidence="1 9">Belongs to the CcmH/CycL/Ccl2/NrfF family.</text>
</comment>
<keyword evidence="3 9" id="KW-0479">Metal-binding</keyword>
<evidence type="ECO:0000256" key="2">
    <source>
        <dbReference type="ARBA" id="ARBA00022617"/>
    </source>
</evidence>
<feature type="domain" description="CcmH/CycL/Ccl2/NrfF N-terminal" evidence="11">
    <location>
        <begin position="11"/>
        <end position="154"/>
    </location>
</feature>
<feature type="transmembrane region" description="Helical" evidence="9">
    <location>
        <begin position="106"/>
        <end position="127"/>
    </location>
</feature>
<accession>A0A944CAH5</accession>
<dbReference type="Gene3D" id="1.10.8.640">
    <property type="entry name" value="Cytochrome C biogenesis protein"/>
    <property type="match status" value="1"/>
</dbReference>
<evidence type="ECO:0000256" key="4">
    <source>
        <dbReference type="ARBA" id="ARBA00022729"/>
    </source>
</evidence>
<keyword evidence="6 9" id="KW-0408">Iron</keyword>
<feature type="chain" id="PRO_5038171173" description="Cytochrome c-type biogenesis protein" evidence="9">
    <location>
        <begin position="23"/>
        <end position="159"/>
    </location>
</feature>
<comment type="caution">
    <text evidence="12">The sequence shown here is derived from an EMBL/GenBank/DDBJ whole genome shotgun (WGS) entry which is preliminary data.</text>
</comment>
<keyword evidence="9" id="KW-1133">Transmembrane helix</keyword>
<dbReference type="Pfam" id="PF03918">
    <property type="entry name" value="CcmH"/>
    <property type="match status" value="1"/>
</dbReference>
<dbReference type="GO" id="GO:0017004">
    <property type="term" value="P:cytochrome complex assembly"/>
    <property type="evidence" value="ECO:0007669"/>
    <property type="project" value="UniProtKB-KW"/>
</dbReference>
<evidence type="ECO:0000259" key="11">
    <source>
        <dbReference type="Pfam" id="PF03918"/>
    </source>
</evidence>
<evidence type="ECO:0000256" key="9">
    <source>
        <dbReference type="RuleBase" id="RU364112"/>
    </source>
</evidence>
<feature type="signal peptide" evidence="9">
    <location>
        <begin position="1"/>
        <end position="22"/>
    </location>
</feature>
<dbReference type="AlphaFoldDB" id="A0A944CAH5"/>
<dbReference type="CDD" id="cd16378">
    <property type="entry name" value="CcmH_N"/>
    <property type="match status" value="1"/>
</dbReference>
<evidence type="ECO:0000256" key="7">
    <source>
        <dbReference type="ARBA" id="ARBA00037230"/>
    </source>
</evidence>
<evidence type="ECO:0000256" key="3">
    <source>
        <dbReference type="ARBA" id="ARBA00022723"/>
    </source>
</evidence>
<protein>
    <recommendedName>
        <fullName evidence="9">Cytochrome c-type biogenesis protein</fullName>
    </recommendedName>
</protein>
<keyword evidence="2 9" id="KW-0349">Heme</keyword>